<dbReference type="Proteomes" id="UP000614490">
    <property type="component" value="Unassembled WGS sequence"/>
</dbReference>
<name>A0A931MVP9_9BACI</name>
<dbReference type="RefSeq" id="WP_197317918.1">
    <property type="nucleotide sequence ID" value="NZ_JADZSC010000003.1"/>
</dbReference>
<dbReference type="GO" id="GO:0043937">
    <property type="term" value="P:regulation of sporulation"/>
    <property type="evidence" value="ECO:0007669"/>
    <property type="project" value="InterPro"/>
</dbReference>
<dbReference type="InterPro" id="IPR018540">
    <property type="entry name" value="Spo0E-like"/>
</dbReference>
<comment type="caution">
    <text evidence="1">The sequence shown here is derived from an EMBL/GenBank/DDBJ whole genome shotgun (WGS) entry which is preliminary data.</text>
</comment>
<dbReference type="AlphaFoldDB" id="A0A931MVP9"/>
<evidence type="ECO:0000313" key="2">
    <source>
        <dbReference type="Proteomes" id="UP000614490"/>
    </source>
</evidence>
<reference evidence="1 2" key="1">
    <citation type="journal article" date="2005" name="Int. J. Syst. Evol. Microbiol.">
        <title>Halobacillus yeomjeoni sp. nov., isolated from a marine solar saltern in Korea.</title>
        <authorList>
            <person name="Yoon J.H."/>
            <person name="Kang S.J."/>
            <person name="Lee C.H."/>
            <person name="Oh H.W."/>
            <person name="Oh T.K."/>
        </authorList>
    </citation>
    <scope>NUCLEOTIDE SEQUENCE [LARGE SCALE GENOMIC DNA]</scope>
    <source>
        <strain evidence="1 2">KCTC 3957</strain>
    </source>
</reference>
<accession>A0A931MVP9</accession>
<organism evidence="1 2">
    <name type="scientific">Halobacillus yeomjeoni</name>
    <dbReference type="NCBI Taxonomy" id="311194"/>
    <lineage>
        <taxon>Bacteria</taxon>
        <taxon>Bacillati</taxon>
        <taxon>Bacillota</taxon>
        <taxon>Bacilli</taxon>
        <taxon>Bacillales</taxon>
        <taxon>Bacillaceae</taxon>
        <taxon>Halobacillus</taxon>
    </lineage>
</organism>
<dbReference type="InterPro" id="IPR037208">
    <property type="entry name" value="Spo0E-like_sf"/>
</dbReference>
<dbReference type="InterPro" id="IPR036638">
    <property type="entry name" value="HLH_DNA-bd_sf"/>
</dbReference>
<proteinExistence type="predicted"/>
<dbReference type="SUPFAM" id="SSF140500">
    <property type="entry name" value="BAS1536-like"/>
    <property type="match status" value="1"/>
</dbReference>
<sequence>MPYKQLLEGQIEELRIRMYEIYNNNPTDKELVRISQELDDLLNKFRKHANYQNTSNY</sequence>
<protein>
    <submittedName>
        <fullName evidence="1">Aspartyl-phosphate phosphatase Spo0E family protein</fullName>
    </submittedName>
</protein>
<dbReference type="GO" id="GO:0046983">
    <property type="term" value="F:protein dimerization activity"/>
    <property type="evidence" value="ECO:0007669"/>
    <property type="project" value="InterPro"/>
</dbReference>
<dbReference type="Gene3D" id="4.10.280.10">
    <property type="entry name" value="Helix-loop-helix DNA-binding domain"/>
    <property type="match status" value="1"/>
</dbReference>
<evidence type="ECO:0000313" key="1">
    <source>
        <dbReference type="EMBL" id="MBH0231283.1"/>
    </source>
</evidence>
<gene>
    <name evidence="1" type="ORF">H0267_13730</name>
</gene>
<dbReference type="EMBL" id="JADZSC010000003">
    <property type="protein sequence ID" value="MBH0231283.1"/>
    <property type="molecule type" value="Genomic_DNA"/>
</dbReference>
<keyword evidence="2" id="KW-1185">Reference proteome</keyword>
<dbReference type="Pfam" id="PF09388">
    <property type="entry name" value="SpoOE-like"/>
    <property type="match status" value="1"/>
</dbReference>